<proteinExistence type="predicted"/>
<keyword evidence="2" id="KW-1185">Reference proteome</keyword>
<accession>A0A915KKZ1</accession>
<dbReference type="AlphaFoldDB" id="A0A915KKZ1"/>
<evidence type="ECO:0000313" key="2">
    <source>
        <dbReference type="Proteomes" id="UP000887565"/>
    </source>
</evidence>
<evidence type="ECO:0000256" key="1">
    <source>
        <dbReference type="SAM" id="MobiDB-lite"/>
    </source>
</evidence>
<reference evidence="3" key="1">
    <citation type="submission" date="2022-11" db="UniProtKB">
        <authorList>
            <consortium name="WormBaseParasite"/>
        </authorList>
    </citation>
    <scope>IDENTIFICATION</scope>
</reference>
<feature type="region of interest" description="Disordered" evidence="1">
    <location>
        <begin position="29"/>
        <end position="65"/>
    </location>
</feature>
<feature type="compositionally biased region" description="Polar residues" evidence="1">
    <location>
        <begin position="48"/>
        <end position="59"/>
    </location>
</feature>
<dbReference type="WBParaSite" id="nRc.2.0.1.t38703-RA">
    <property type="protein sequence ID" value="nRc.2.0.1.t38703-RA"/>
    <property type="gene ID" value="nRc.2.0.1.g38703"/>
</dbReference>
<name>A0A915KKZ1_ROMCU</name>
<sequence>MEQMQTMHQSKCEGIANGIPECNEEILLQKSTNPPVVSGARSKRKSHNTTTPPSNQPECHQTLDCKWQSQDRRDFPKKTLL</sequence>
<evidence type="ECO:0000313" key="3">
    <source>
        <dbReference type="WBParaSite" id="nRc.2.0.1.t38703-RA"/>
    </source>
</evidence>
<protein>
    <submittedName>
        <fullName evidence="3">Uncharacterized protein</fullName>
    </submittedName>
</protein>
<organism evidence="2 3">
    <name type="scientific">Romanomermis culicivorax</name>
    <name type="common">Nematode worm</name>
    <dbReference type="NCBI Taxonomy" id="13658"/>
    <lineage>
        <taxon>Eukaryota</taxon>
        <taxon>Metazoa</taxon>
        <taxon>Ecdysozoa</taxon>
        <taxon>Nematoda</taxon>
        <taxon>Enoplea</taxon>
        <taxon>Dorylaimia</taxon>
        <taxon>Mermithida</taxon>
        <taxon>Mermithoidea</taxon>
        <taxon>Mermithidae</taxon>
        <taxon>Romanomermis</taxon>
    </lineage>
</organism>
<dbReference type="Proteomes" id="UP000887565">
    <property type="component" value="Unplaced"/>
</dbReference>